<accession>A0A378MSM5</accession>
<proteinExistence type="predicted"/>
<sequence>MSKAIRYGYFGSKKDEAAGEQIRLALPENLQRYCLNLAGQTDLNQAVDLIADCNAVVSNDSGLMHIAAALK</sequence>
<evidence type="ECO:0000256" key="1">
    <source>
        <dbReference type="ARBA" id="ARBA00022676"/>
    </source>
</evidence>
<organism evidence="3 4">
    <name type="scientific">Mannheimia haemolytica</name>
    <name type="common">Pasteurella haemolytica</name>
    <dbReference type="NCBI Taxonomy" id="75985"/>
    <lineage>
        <taxon>Bacteria</taxon>
        <taxon>Pseudomonadati</taxon>
        <taxon>Pseudomonadota</taxon>
        <taxon>Gammaproteobacteria</taxon>
        <taxon>Pasteurellales</taxon>
        <taxon>Pasteurellaceae</taxon>
        <taxon>Mannheimia</taxon>
    </lineage>
</organism>
<dbReference type="InterPro" id="IPR002201">
    <property type="entry name" value="Glyco_trans_9"/>
</dbReference>
<dbReference type="Gene3D" id="3.40.50.2000">
    <property type="entry name" value="Glycogen Phosphorylase B"/>
    <property type="match status" value="1"/>
</dbReference>
<evidence type="ECO:0000256" key="2">
    <source>
        <dbReference type="ARBA" id="ARBA00022679"/>
    </source>
</evidence>
<reference evidence="3 4" key="1">
    <citation type="submission" date="2018-06" db="EMBL/GenBank/DDBJ databases">
        <authorList>
            <consortium name="Pathogen Informatics"/>
            <person name="Doyle S."/>
        </authorList>
    </citation>
    <scope>NUCLEOTIDE SEQUENCE [LARGE SCALE GENOMIC DNA]</scope>
    <source>
        <strain evidence="3 4">NCTC10638</strain>
    </source>
</reference>
<dbReference type="GO" id="GO:0009244">
    <property type="term" value="P:lipopolysaccharide core region biosynthetic process"/>
    <property type="evidence" value="ECO:0007669"/>
    <property type="project" value="TreeGrafter"/>
</dbReference>
<dbReference type="Pfam" id="PF01075">
    <property type="entry name" value="Glyco_transf_9"/>
    <property type="match status" value="1"/>
</dbReference>
<evidence type="ECO:0000313" key="4">
    <source>
        <dbReference type="Proteomes" id="UP000254802"/>
    </source>
</evidence>
<dbReference type="Proteomes" id="UP000254802">
    <property type="component" value="Unassembled WGS sequence"/>
</dbReference>
<dbReference type="SUPFAM" id="SSF53756">
    <property type="entry name" value="UDP-Glycosyltransferase/glycogen phosphorylase"/>
    <property type="match status" value="1"/>
</dbReference>
<dbReference type="PANTHER" id="PTHR30160">
    <property type="entry name" value="TETRAACYLDISACCHARIDE 4'-KINASE-RELATED"/>
    <property type="match status" value="1"/>
</dbReference>
<dbReference type="EC" id="2.-.-.-" evidence="3"/>
<gene>
    <name evidence="3" type="primary">rfaF_2</name>
    <name evidence="3" type="ORF">NCTC10638_00252</name>
</gene>
<name>A0A378MSM5_MANHA</name>
<dbReference type="PANTHER" id="PTHR30160:SF7">
    <property type="entry name" value="ADP-HEPTOSE--LPS HEPTOSYLTRANSFERASE 2"/>
    <property type="match status" value="1"/>
</dbReference>
<keyword evidence="2 3" id="KW-0808">Transferase</keyword>
<protein>
    <submittedName>
        <fullName evidence="3">ADP-heptose--LPS heptosyltransferase 2</fullName>
        <ecNumber evidence="3">2.-.-.-</ecNumber>
    </submittedName>
</protein>
<evidence type="ECO:0000313" key="3">
    <source>
        <dbReference type="EMBL" id="STY59104.1"/>
    </source>
</evidence>
<dbReference type="GO" id="GO:0008713">
    <property type="term" value="F:ADP-heptose-lipopolysaccharide heptosyltransferase activity"/>
    <property type="evidence" value="ECO:0007669"/>
    <property type="project" value="TreeGrafter"/>
</dbReference>
<keyword evidence="1" id="KW-0328">Glycosyltransferase</keyword>
<dbReference type="GO" id="GO:0005829">
    <property type="term" value="C:cytosol"/>
    <property type="evidence" value="ECO:0007669"/>
    <property type="project" value="TreeGrafter"/>
</dbReference>
<dbReference type="AlphaFoldDB" id="A0A378MSM5"/>
<dbReference type="InterPro" id="IPR051199">
    <property type="entry name" value="LPS_LOS_Heptosyltrfase"/>
</dbReference>
<dbReference type="EMBL" id="UGPN01000002">
    <property type="protein sequence ID" value="STY59104.1"/>
    <property type="molecule type" value="Genomic_DNA"/>
</dbReference>